<name>A0AAE0SFQ5_9BIVA</name>
<comment type="caution">
    <text evidence="1">The sequence shown here is derived from an EMBL/GenBank/DDBJ whole genome shotgun (WGS) entry which is preliminary data.</text>
</comment>
<feature type="non-terminal residue" evidence="1">
    <location>
        <position position="63"/>
    </location>
</feature>
<dbReference type="EMBL" id="JAEAOA010000299">
    <property type="protein sequence ID" value="KAK3591200.1"/>
    <property type="molecule type" value="Genomic_DNA"/>
</dbReference>
<reference evidence="1" key="1">
    <citation type="journal article" date="2021" name="Genome Biol. Evol.">
        <title>A High-Quality Reference Genome for a Parasitic Bivalve with Doubly Uniparental Inheritance (Bivalvia: Unionida).</title>
        <authorList>
            <person name="Smith C.H."/>
        </authorList>
    </citation>
    <scope>NUCLEOTIDE SEQUENCE</scope>
    <source>
        <strain evidence="1">CHS0354</strain>
    </source>
</reference>
<organism evidence="1 2">
    <name type="scientific">Potamilus streckersoni</name>
    <dbReference type="NCBI Taxonomy" id="2493646"/>
    <lineage>
        <taxon>Eukaryota</taxon>
        <taxon>Metazoa</taxon>
        <taxon>Spiralia</taxon>
        <taxon>Lophotrochozoa</taxon>
        <taxon>Mollusca</taxon>
        <taxon>Bivalvia</taxon>
        <taxon>Autobranchia</taxon>
        <taxon>Heteroconchia</taxon>
        <taxon>Palaeoheterodonta</taxon>
        <taxon>Unionida</taxon>
        <taxon>Unionoidea</taxon>
        <taxon>Unionidae</taxon>
        <taxon>Ambleminae</taxon>
        <taxon>Lampsilini</taxon>
        <taxon>Potamilus</taxon>
    </lineage>
</organism>
<reference evidence="1" key="2">
    <citation type="journal article" date="2021" name="Genome Biol. Evol.">
        <title>Developing a high-quality reference genome for a parasitic bivalve with doubly uniparental inheritance (Bivalvia: Unionida).</title>
        <authorList>
            <person name="Smith C.H."/>
        </authorList>
    </citation>
    <scope>NUCLEOTIDE SEQUENCE</scope>
    <source>
        <strain evidence="1">CHS0354</strain>
        <tissue evidence="1">Mantle</tissue>
    </source>
</reference>
<reference evidence="1" key="3">
    <citation type="submission" date="2023-05" db="EMBL/GenBank/DDBJ databases">
        <authorList>
            <person name="Smith C.H."/>
        </authorList>
    </citation>
    <scope>NUCLEOTIDE SEQUENCE</scope>
    <source>
        <strain evidence="1">CHS0354</strain>
        <tissue evidence="1">Mantle</tissue>
    </source>
</reference>
<gene>
    <name evidence="1" type="ORF">CHS0354_003829</name>
</gene>
<dbReference type="AlphaFoldDB" id="A0AAE0SFQ5"/>
<evidence type="ECO:0000313" key="2">
    <source>
        <dbReference type="Proteomes" id="UP001195483"/>
    </source>
</evidence>
<protein>
    <submittedName>
        <fullName evidence="1">Uncharacterized protein</fullName>
    </submittedName>
</protein>
<evidence type="ECO:0000313" key="1">
    <source>
        <dbReference type="EMBL" id="KAK3591200.1"/>
    </source>
</evidence>
<sequence>MATPDVKVTQPYRLLEAWNINVGSPAIFNITTLDFSNYADLLVDRSPSNTYYRFKRRLNEDNK</sequence>
<accession>A0AAE0SFQ5</accession>
<keyword evidence="2" id="KW-1185">Reference proteome</keyword>
<proteinExistence type="predicted"/>
<dbReference type="Proteomes" id="UP001195483">
    <property type="component" value="Unassembled WGS sequence"/>
</dbReference>